<proteinExistence type="predicted"/>
<evidence type="ECO:0000313" key="2">
    <source>
        <dbReference type="Proteomes" id="UP001293718"/>
    </source>
</evidence>
<evidence type="ECO:0000313" key="1">
    <source>
        <dbReference type="EMBL" id="MDZ5455774.1"/>
    </source>
</evidence>
<name>A0ABU5I9J3_9BURK</name>
<organism evidence="1 2">
    <name type="scientific">Azohydromonas lata</name>
    <dbReference type="NCBI Taxonomy" id="45677"/>
    <lineage>
        <taxon>Bacteria</taxon>
        <taxon>Pseudomonadati</taxon>
        <taxon>Pseudomonadota</taxon>
        <taxon>Betaproteobacteria</taxon>
        <taxon>Burkholderiales</taxon>
        <taxon>Sphaerotilaceae</taxon>
        <taxon>Azohydromonas</taxon>
    </lineage>
</organism>
<comment type="caution">
    <text evidence="1">The sequence shown here is derived from an EMBL/GenBank/DDBJ whole genome shotgun (WGS) entry which is preliminary data.</text>
</comment>
<keyword evidence="2" id="KW-1185">Reference proteome</keyword>
<accession>A0ABU5I9J3</accession>
<dbReference type="Proteomes" id="UP001293718">
    <property type="component" value="Unassembled WGS sequence"/>
</dbReference>
<dbReference type="RefSeq" id="WP_322464456.1">
    <property type="nucleotide sequence ID" value="NZ_JAXOJX010000003.1"/>
</dbReference>
<protein>
    <submittedName>
        <fullName evidence="1">Uncharacterized protein</fullName>
    </submittedName>
</protein>
<reference evidence="1 2" key="1">
    <citation type="submission" date="2023-11" db="EMBL/GenBank/DDBJ databases">
        <title>Draft genome of Azohydromonas lata strain H1 (DSM1123), a polyhydroxyalkanoate producer.</title>
        <authorList>
            <person name="Traversa D."/>
            <person name="D'Addabbo P."/>
            <person name="Pazzani C."/>
            <person name="Manzari C."/>
            <person name="Chiara M."/>
            <person name="Scrascia M."/>
        </authorList>
    </citation>
    <scope>NUCLEOTIDE SEQUENCE [LARGE SCALE GENOMIC DNA]</scope>
    <source>
        <strain evidence="1 2">H1</strain>
    </source>
</reference>
<sequence length="178" mass="19497">MKPPFQQALPPHAWRCCSCRTNQGHGQQSEVFCAANEALRAVLGTWPLQAVQGGEICAAAWHALAKEAETSACFTNFPTFASRQRCRGITACITKIPGMAFVHQGPACAALAMRNSIGLPAQLGYRTRVLVDARFFTVYKQASIQASNSAGNFFLKINNLRKKKWGFLCARQGFLCAR</sequence>
<gene>
    <name evidence="1" type="ORF">SM757_04230</name>
</gene>
<dbReference type="EMBL" id="JAXOJX010000003">
    <property type="protein sequence ID" value="MDZ5455774.1"/>
    <property type="molecule type" value="Genomic_DNA"/>
</dbReference>